<name>A0AAV3SFP1_HALDO</name>
<protein>
    <submittedName>
        <fullName evidence="1">Uncharacterized protein</fullName>
    </submittedName>
</protein>
<geneLocation type="plasmid" evidence="2 3">
    <name>unnamed1</name>
</geneLocation>
<dbReference type="Proteomes" id="UP000830542">
    <property type="component" value="Plasmid unnamed1"/>
</dbReference>
<sequence>MEREPPALGTLFAPEVVVDCSLGSPLVADAGYRIANPLEERASLAWRETYLRAGTRRLEFRAFDESGNASGTLVVERIEYCGGMVVAALPVKLAGTCVPDTSAPSGRSR</sequence>
<dbReference type="AlphaFoldDB" id="A0AAV3SFP1"/>
<dbReference type="EMBL" id="BAAADN010000021">
    <property type="protein sequence ID" value="GAA0457998.1"/>
    <property type="molecule type" value="Genomic_DNA"/>
</dbReference>
<dbReference type="GeneID" id="71763325"/>
<reference evidence="2" key="2">
    <citation type="submission" date="2022-04" db="EMBL/GenBank/DDBJ databases">
        <title>Sequencing and genomic assembly of Halococcus dombrowskii.</title>
        <authorList>
            <person name="Lim S.W."/>
            <person name="MacLea K.S."/>
        </authorList>
    </citation>
    <scope>NUCLEOTIDE SEQUENCE</scope>
    <source>
        <strain evidence="2">H4</strain>
        <plasmid evidence="2">unnamed1</plasmid>
    </source>
</reference>
<evidence type="ECO:0000313" key="4">
    <source>
        <dbReference type="Proteomes" id="UP001500962"/>
    </source>
</evidence>
<evidence type="ECO:0000313" key="1">
    <source>
        <dbReference type="EMBL" id="GAA0457998.1"/>
    </source>
</evidence>
<proteinExistence type="predicted"/>
<dbReference type="RefSeq" id="WP_244705548.1">
    <property type="nucleotide sequence ID" value="NZ_CP095006.1"/>
</dbReference>
<gene>
    <name evidence="1" type="ORF">GCM10008985_12700</name>
    <name evidence="2" type="ORF">MUK72_15715</name>
</gene>
<evidence type="ECO:0000313" key="2">
    <source>
        <dbReference type="EMBL" id="UOO96640.1"/>
    </source>
</evidence>
<reference evidence="1" key="1">
    <citation type="journal article" date="2014" name="Int. J. Syst. Evol. Microbiol.">
        <title>Complete genome sequence of Corynebacterium casei LMG S-19264T (=DSM 44701T), isolated from a smear-ripened cheese.</title>
        <authorList>
            <consortium name="US DOE Joint Genome Institute (JGI-PGF)"/>
            <person name="Walter F."/>
            <person name="Albersmeier A."/>
            <person name="Kalinowski J."/>
            <person name="Ruckert C."/>
        </authorList>
    </citation>
    <scope>NUCLEOTIDE SEQUENCE</scope>
    <source>
        <strain evidence="1">JCM 12289</strain>
    </source>
</reference>
<dbReference type="EMBL" id="CP095006">
    <property type="protein sequence ID" value="UOO96640.1"/>
    <property type="molecule type" value="Genomic_DNA"/>
</dbReference>
<dbReference type="KEGG" id="hdo:MUK72_15715"/>
<accession>A0AAV3SFP1</accession>
<organism evidence="1 4">
    <name type="scientific">Halococcus dombrowskii</name>
    <dbReference type="NCBI Taxonomy" id="179637"/>
    <lineage>
        <taxon>Archaea</taxon>
        <taxon>Methanobacteriati</taxon>
        <taxon>Methanobacteriota</taxon>
        <taxon>Stenosarchaea group</taxon>
        <taxon>Halobacteria</taxon>
        <taxon>Halobacteriales</taxon>
        <taxon>Halococcaceae</taxon>
        <taxon>Halococcus</taxon>
    </lineage>
</organism>
<keyword evidence="3" id="KW-1185">Reference proteome</keyword>
<dbReference type="Proteomes" id="UP001500962">
    <property type="component" value="Unassembled WGS sequence"/>
</dbReference>
<evidence type="ECO:0000313" key="3">
    <source>
        <dbReference type="Proteomes" id="UP000830542"/>
    </source>
</evidence>
<keyword evidence="2" id="KW-0614">Plasmid</keyword>
<reference evidence="1" key="3">
    <citation type="submission" date="2023-12" db="EMBL/GenBank/DDBJ databases">
        <authorList>
            <person name="Sun Q."/>
            <person name="Inoue M."/>
        </authorList>
    </citation>
    <scope>NUCLEOTIDE SEQUENCE</scope>
    <source>
        <strain evidence="1">JCM 12289</strain>
    </source>
</reference>